<dbReference type="Gene3D" id="2.40.128.110">
    <property type="entry name" value="Lipid/polyisoprenoid-binding, YceI-like"/>
    <property type="match status" value="1"/>
</dbReference>
<proteinExistence type="predicted"/>
<dbReference type="InterPro" id="IPR007372">
    <property type="entry name" value="Lipid/polyisoprenoid-bd_YceI"/>
</dbReference>
<name>A0ABT8YC50_9SPHN</name>
<reference evidence="2" key="1">
    <citation type="submission" date="2023-07" db="EMBL/GenBank/DDBJ databases">
        <authorList>
            <person name="Kim M."/>
        </authorList>
    </citation>
    <scope>NUCLEOTIDE SEQUENCE</scope>
    <source>
        <strain evidence="2">BIUV-7</strain>
    </source>
</reference>
<dbReference type="EMBL" id="JAUOTP010000005">
    <property type="protein sequence ID" value="MDO6415289.1"/>
    <property type="molecule type" value="Genomic_DNA"/>
</dbReference>
<evidence type="ECO:0000313" key="2">
    <source>
        <dbReference type="EMBL" id="MDO6415289.1"/>
    </source>
</evidence>
<comment type="caution">
    <text evidence="2">The sequence shown here is derived from an EMBL/GenBank/DDBJ whole genome shotgun (WGS) entry which is preliminary data.</text>
</comment>
<evidence type="ECO:0000313" key="3">
    <source>
        <dbReference type="Proteomes" id="UP001169764"/>
    </source>
</evidence>
<dbReference type="InterPro" id="IPR036761">
    <property type="entry name" value="TTHA0802/YceI-like_sf"/>
</dbReference>
<dbReference type="SMART" id="SM00867">
    <property type="entry name" value="YceI"/>
    <property type="match status" value="1"/>
</dbReference>
<keyword evidence="3" id="KW-1185">Reference proteome</keyword>
<gene>
    <name evidence="2" type="ORF">Q4F19_12925</name>
</gene>
<organism evidence="2 3">
    <name type="scientific">Sphingomonas natans</name>
    <dbReference type="NCBI Taxonomy" id="3063330"/>
    <lineage>
        <taxon>Bacteria</taxon>
        <taxon>Pseudomonadati</taxon>
        <taxon>Pseudomonadota</taxon>
        <taxon>Alphaproteobacteria</taxon>
        <taxon>Sphingomonadales</taxon>
        <taxon>Sphingomonadaceae</taxon>
        <taxon>Sphingomonas</taxon>
    </lineage>
</organism>
<evidence type="ECO:0000259" key="1">
    <source>
        <dbReference type="SMART" id="SM00867"/>
    </source>
</evidence>
<dbReference type="PANTHER" id="PTHR34406">
    <property type="entry name" value="PROTEIN YCEI"/>
    <property type="match status" value="1"/>
</dbReference>
<accession>A0ABT8YC50</accession>
<dbReference type="Proteomes" id="UP001169764">
    <property type="component" value="Unassembled WGS sequence"/>
</dbReference>
<feature type="domain" description="Lipid/polyisoprenoid-binding YceI-like" evidence="1">
    <location>
        <begin position="66"/>
        <end position="230"/>
    </location>
</feature>
<dbReference type="SUPFAM" id="SSF101874">
    <property type="entry name" value="YceI-like"/>
    <property type="match status" value="1"/>
</dbReference>
<dbReference type="RefSeq" id="WP_303543192.1">
    <property type="nucleotide sequence ID" value="NZ_JAUOTP010000005.1"/>
</dbReference>
<protein>
    <submittedName>
        <fullName evidence="2">YceI family protein</fullName>
    </submittedName>
</protein>
<dbReference type="PANTHER" id="PTHR34406:SF1">
    <property type="entry name" value="PROTEIN YCEI"/>
    <property type="match status" value="1"/>
</dbReference>
<sequence>MKCHIGLHPVGRRPSREPVAHGLSARFCQEPTMKSIPFAAIALSAVALPTSLLAAPIAPQAVQAGTYKVETNHTLAEFTVNHFGFTDFFGIIPRATGTLVLDPKALSGTKLDVSLPVNGISTTNATLDGELKSADWFDAAKYPTIRFVSQKVVATGARTARISGTITMHGVTKPMVLEATLGGAGINMMDKAYTVGFSAVGTLKRSDFGITKYVPAVSDEVTLKISAAFEKTN</sequence>
<dbReference type="Pfam" id="PF04264">
    <property type="entry name" value="YceI"/>
    <property type="match status" value="1"/>
</dbReference>